<sequence>MPHALSRWPSLFHASSRFVRNTVIEISYKDLLIVAS</sequence>
<accession>W8UMQ8</accession>
<gene>
    <name evidence="1" type="ORF">KPNJ2_04369</name>
</gene>
<dbReference type="KEGG" id="kps:KPNJ2_04369"/>
<organism evidence="1 2">
    <name type="scientific">Klebsiella pneumoniae 30684/NJST258_2</name>
    <dbReference type="NCBI Taxonomy" id="1420013"/>
    <lineage>
        <taxon>Bacteria</taxon>
        <taxon>Pseudomonadati</taxon>
        <taxon>Pseudomonadota</taxon>
        <taxon>Gammaproteobacteria</taxon>
        <taxon>Enterobacterales</taxon>
        <taxon>Enterobacteriaceae</taxon>
        <taxon>Klebsiella/Raoultella group</taxon>
        <taxon>Klebsiella</taxon>
        <taxon>Klebsiella pneumoniae complex</taxon>
    </lineage>
</organism>
<dbReference type="HOGENOM" id="CLU_3356686_0_0_6"/>
<proteinExistence type="predicted"/>
<dbReference type="AlphaFoldDB" id="W8UMQ8"/>
<dbReference type="Proteomes" id="UP000019586">
    <property type="component" value="Chromosome"/>
</dbReference>
<evidence type="ECO:0000313" key="2">
    <source>
        <dbReference type="Proteomes" id="UP000019586"/>
    </source>
</evidence>
<protein>
    <submittedName>
        <fullName evidence="1">Uncharacterized protein</fullName>
    </submittedName>
</protein>
<reference evidence="1 2" key="1">
    <citation type="journal article" date="2014" name="Proc. Natl. Acad. Sci. U.S.A.">
        <title>Molecular dissection of the evolution of carbapenem-resistant multilocus sequence type 258 Klebsiella pneumoniae.</title>
        <authorList>
            <person name="Deleo F.R."/>
            <person name="Chen L."/>
            <person name="Porcella S.F."/>
            <person name="Martens C.A."/>
            <person name="Kobayashi S.D."/>
            <person name="Porter A.R."/>
            <person name="Chavda K.D."/>
            <person name="Jacobs M.R."/>
            <person name="Mathema B."/>
            <person name="Olsen R.J."/>
            <person name="Bonomo R.A."/>
            <person name="Musser J.M."/>
            <person name="Kreiswirth B.N."/>
        </authorList>
    </citation>
    <scope>NUCLEOTIDE SEQUENCE [LARGE SCALE GENOMIC DNA]</scope>
    <source>
        <strain evidence="1">30684/NJST258_2</strain>
    </source>
</reference>
<evidence type="ECO:0000313" key="1">
    <source>
        <dbReference type="EMBL" id="AHM81149.1"/>
    </source>
</evidence>
<name>W8UMQ8_KLEPN</name>
<dbReference type="EMBL" id="CP006918">
    <property type="protein sequence ID" value="AHM81149.1"/>
    <property type="molecule type" value="Genomic_DNA"/>
</dbReference>